<dbReference type="AlphaFoldDB" id="A0A1D8UXJ1"/>
<proteinExistence type="predicted"/>
<dbReference type="Proteomes" id="UP000179145">
    <property type="component" value="Chromosome"/>
</dbReference>
<gene>
    <name evidence="1" type="ORF">A0U89_11855</name>
</gene>
<dbReference type="RefSeq" id="WP_070403812.1">
    <property type="nucleotide sequence ID" value="NZ_BJVW01000001.1"/>
</dbReference>
<evidence type="ECO:0000313" key="1">
    <source>
        <dbReference type="EMBL" id="AOX18316.1"/>
    </source>
</evidence>
<dbReference type="STRING" id="153496.A0U89_11855"/>
<keyword evidence="2" id="KW-1185">Reference proteome</keyword>
<accession>A0A1D8UXJ1</accession>
<sequence>MSGSGSDTDTPLSEAEKTDLRRFCGYPAIGSVASGENSWRFFQKFGAFEWRLNNLSASEYAKARVYLVQLSPLEDAVLGASNNLDTDQAAVWKRNPHEVADRVRLFDLWRKRLCGFLGVSPGPDLCDGNRIVI</sequence>
<protein>
    <submittedName>
        <fullName evidence="1">Uncharacterized protein</fullName>
    </submittedName>
</protein>
<dbReference type="EMBL" id="CP014674">
    <property type="protein sequence ID" value="AOX18316.1"/>
    <property type="molecule type" value="Genomic_DNA"/>
</dbReference>
<dbReference type="KEGG" id="kba:A0U89_11855"/>
<dbReference type="OrthoDB" id="8593911at2"/>
<name>A0A1D8UXJ1_9PROT</name>
<evidence type="ECO:0000313" key="2">
    <source>
        <dbReference type="Proteomes" id="UP000179145"/>
    </source>
</evidence>
<organism evidence="1 2">
    <name type="scientific">Kozakia baliensis</name>
    <dbReference type="NCBI Taxonomy" id="153496"/>
    <lineage>
        <taxon>Bacteria</taxon>
        <taxon>Pseudomonadati</taxon>
        <taxon>Pseudomonadota</taxon>
        <taxon>Alphaproteobacteria</taxon>
        <taxon>Acetobacterales</taxon>
        <taxon>Acetobacteraceae</taxon>
        <taxon>Kozakia</taxon>
    </lineage>
</organism>
<reference evidence="1 2" key="1">
    <citation type="journal article" date="2016" name="Microb. Cell Fact.">
        <title>Dissection of exopolysaccharide biosynthesis in Kozakia baliensis.</title>
        <authorList>
            <person name="Brandt J.U."/>
            <person name="Jakob F."/>
            <person name="Behr J."/>
            <person name="Geissler A.J."/>
            <person name="Vogel R.F."/>
        </authorList>
    </citation>
    <scope>NUCLEOTIDE SEQUENCE [LARGE SCALE GENOMIC DNA]</scope>
    <source>
        <strain evidence="1 2">DSM 14400</strain>
    </source>
</reference>